<keyword evidence="1 2" id="KW-0732">Signal</keyword>
<evidence type="ECO:0000313" key="5">
    <source>
        <dbReference type="EMBL" id="RDE05296.1"/>
    </source>
</evidence>
<dbReference type="Gene3D" id="3.30.1950.10">
    <property type="entry name" value="wza like domain"/>
    <property type="match status" value="1"/>
</dbReference>
<dbReference type="PANTHER" id="PTHR33619:SF3">
    <property type="entry name" value="POLYSACCHARIDE EXPORT PROTEIN GFCE-RELATED"/>
    <property type="match status" value="1"/>
</dbReference>
<dbReference type="OrthoDB" id="197007at2"/>
<evidence type="ECO:0000256" key="2">
    <source>
        <dbReference type="SAM" id="SignalP"/>
    </source>
</evidence>
<dbReference type="InterPro" id="IPR049712">
    <property type="entry name" value="Poly_export"/>
</dbReference>
<dbReference type="EMBL" id="QQNB01000002">
    <property type="protein sequence ID" value="RDE05296.1"/>
    <property type="molecule type" value="Genomic_DNA"/>
</dbReference>
<sequence length="183" mass="19718">MKRCAALLMLVSLAACGGPLPPALSATQAAQTGYTLDSGDKLRITVYGEQALTGEYSVGPDGNVSFPLVGSVPTKGQTPEQLAQALIARLGNGYINDPRVAVEVLNYRPYYIFGEVARPGEYPFVNGRSIEQAIAAAGGYTYRGNEDRVTLRRGQEGERLVTRDLMTARVTPGDTIRVGERYF</sequence>
<feature type="domain" description="Soluble ligand binding" evidence="4">
    <location>
        <begin position="110"/>
        <end position="159"/>
    </location>
</feature>
<gene>
    <name evidence="5" type="ORF">DVW87_08495</name>
</gene>
<dbReference type="PANTHER" id="PTHR33619">
    <property type="entry name" value="POLYSACCHARIDE EXPORT PROTEIN GFCE-RELATED"/>
    <property type="match status" value="1"/>
</dbReference>
<evidence type="ECO:0000256" key="1">
    <source>
        <dbReference type="ARBA" id="ARBA00022729"/>
    </source>
</evidence>
<feature type="domain" description="Polysaccharide export protein N-terminal" evidence="3">
    <location>
        <begin position="29"/>
        <end position="104"/>
    </location>
</feature>
<dbReference type="GO" id="GO:0015159">
    <property type="term" value="F:polysaccharide transmembrane transporter activity"/>
    <property type="evidence" value="ECO:0007669"/>
    <property type="project" value="InterPro"/>
</dbReference>
<dbReference type="Pfam" id="PF10531">
    <property type="entry name" value="SLBB"/>
    <property type="match status" value="1"/>
</dbReference>
<dbReference type="InterPro" id="IPR003715">
    <property type="entry name" value="Poly_export_N"/>
</dbReference>
<proteinExistence type="predicted"/>
<dbReference type="InterPro" id="IPR019554">
    <property type="entry name" value="Soluble_ligand-bd"/>
</dbReference>
<dbReference type="PROSITE" id="PS51257">
    <property type="entry name" value="PROKAR_LIPOPROTEIN"/>
    <property type="match status" value="1"/>
</dbReference>
<comment type="caution">
    <text evidence="5">The sequence shown here is derived from an EMBL/GenBank/DDBJ whole genome shotgun (WGS) entry which is preliminary data.</text>
</comment>
<name>A0A369VSC6_9SPHN</name>
<organism evidence="5 6">
    <name type="scientific">Sphingomonas aracearum</name>
    <dbReference type="NCBI Taxonomy" id="2283317"/>
    <lineage>
        <taxon>Bacteria</taxon>
        <taxon>Pseudomonadati</taxon>
        <taxon>Pseudomonadota</taxon>
        <taxon>Alphaproteobacteria</taxon>
        <taxon>Sphingomonadales</taxon>
        <taxon>Sphingomonadaceae</taxon>
        <taxon>Sphingomonas</taxon>
    </lineage>
</organism>
<dbReference type="Pfam" id="PF02563">
    <property type="entry name" value="Poly_export"/>
    <property type="match status" value="1"/>
</dbReference>
<evidence type="ECO:0000259" key="3">
    <source>
        <dbReference type="Pfam" id="PF02563"/>
    </source>
</evidence>
<evidence type="ECO:0000259" key="4">
    <source>
        <dbReference type="Pfam" id="PF10531"/>
    </source>
</evidence>
<dbReference type="AlphaFoldDB" id="A0A369VSC6"/>
<keyword evidence="6" id="KW-1185">Reference proteome</keyword>
<protein>
    <submittedName>
        <fullName evidence="5">Polysaccharide export protein</fullName>
    </submittedName>
</protein>
<feature type="chain" id="PRO_5016645214" evidence="2">
    <location>
        <begin position="18"/>
        <end position="183"/>
    </location>
</feature>
<dbReference type="Proteomes" id="UP000253918">
    <property type="component" value="Unassembled WGS sequence"/>
</dbReference>
<accession>A0A369VSC6</accession>
<evidence type="ECO:0000313" key="6">
    <source>
        <dbReference type="Proteomes" id="UP000253918"/>
    </source>
</evidence>
<dbReference type="RefSeq" id="WP_114687367.1">
    <property type="nucleotide sequence ID" value="NZ_QQNB01000002.1"/>
</dbReference>
<feature type="signal peptide" evidence="2">
    <location>
        <begin position="1"/>
        <end position="17"/>
    </location>
</feature>
<reference evidence="5 6" key="1">
    <citation type="submission" date="2018-07" db="EMBL/GenBank/DDBJ databases">
        <title>a novel species of Sphingomonas isolated from the rhizosphere soil of Araceae plant.</title>
        <authorList>
            <person name="Zhiyong W."/>
            <person name="Qinglan Z."/>
            <person name="Zhiwei F."/>
            <person name="Ding X."/>
            <person name="Gejiao W."/>
            <person name="Shixue Z."/>
        </authorList>
    </citation>
    <scope>NUCLEOTIDE SEQUENCE [LARGE SCALE GENOMIC DNA]</scope>
    <source>
        <strain evidence="5 6">WZY 27</strain>
    </source>
</reference>